<evidence type="ECO:0000313" key="3">
    <source>
        <dbReference type="RefSeq" id="XP_040967246.1"/>
    </source>
</evidence>
<keyword evidence="2" id="KW-1185">Reference proteome</keyword>
<protein>
    <submittedName>
        <fullName evidence="3">Uncharacterized protein isoform X1</fullName>
    </submittedName>
</protein>
<accession>A0ABM3BJM0</accession>
<evidence type="ECO:0000313" key="2">
    <source>
        <dbReference type="Proteomes" id="UP000818029"/>
    </source>
</evidence>
<reference evidence="2" key="1">
    <citation type="journal article" date="2020" name="Nat. Genet.">
        <title>Genomic diversifications of five Gossypium allopolyploid species and their impact on cotton improvement.</title>
        <authorList>
            <person name="Chen Z.J."/>
            <person name="Sreedasyam A."/>
            <person name="Ando A."/>
            <person name="Song Q."/>
            <person name="De Santiago L.M."/>
            <person name="Hulse-Kemp A.M."/>
            <person name="Ding M."/>
            <person name="Ye W."/>
            <person name="Kirkbride R.C."/>
            <person name="Jenkins J."/>
            <person name="Plott C."/>
            <person name="Lovell J."/>
            <person name="Lin Y.M."/>
            <person name="Vaughn R."/>
            <person name="Liu B."/>
            <person name="Simpson S."/>
            <person name="Scheffler B.E."/>
            <person name="Wen L."/>
            <person name="Saski C.A."/>
            <person name="Grover C.E."/>
            <person name="Hu G."/>
            <person name="Conover J.L."/>
            <person name="Carlson J.W."/>
            <person name="Shu S."/>
            <person name="Boston L.B."/>
            <person name="Williams M."/>
            <person name="Peterson D.G."/>
            <person name="McGee K."/>
            <person name="Jones D.C."/>
            <person name="Wendel J.F."/>
            <person name="Stelly D.M."/>
            <person name="Grimwood J."/>
            <person name="Schmutz J."/>
        </authorList>
    </citation>
    <scope>NUCLEOTIDE SEQUENCE [LARGE SCALE GENOMIC DNA]</scope>
    <source>
        <strain evidence="2">cv. TM-1</strain>
    </source>
</reference>
<feature type="region of interest" description="Disordered" evidence="1">
    <location>
        <begin position="122"/>
        <end position="142"/>
    </location>
</feature>
<dbReference type="RefSeq" id="XP_040967246.1">
    <property type="nucleotide sequence ID" value="XM_041111312.1"/>
</dbReference>
<dbReference type="Proteomes" id="UP000818029">
    <property type="component" value="Chromosome A04"/>
</dbReference>
<evidence type="ECO:0000256" key="1">
    <source>
        <dbReference type="SAM" id="MobiDB-lite"/>
    </source>
</evidence>
<sequence>MVQHALHESVDFQTQDLNNLLEWEWIKRKRCQRQHGIKLQWKSSENDFDFLASETTDPDASCRARPQSQQRLAVLHISQAVLAYIKYDNNDDALIVESNHKRSNLSCWMKYEASGFGVKAPSGEVTKRAGTGKVPSRNPCNS</sequence>
<gene>
    <name evidence="3" type="primary">LOC121228139</name>
</gene>
<reference evidence="3" key="2">
    <citation type="submission" date="2025-08" db="UniProtKB">
        <authorList>
            <consortium name="RefSeq"/>
        </authorList>
    </citation>
    <scope>IDENTIFICATION</scope>
</reference>
<proteinExistence type="predicted"/>
<organism evidence="2 3">
    <name type="scientific">Gossypium hirsutum</name>
    <name type="common">Upland cotton</name>
    <name type="synonym">Gossypium mexicanum</name>
    <dbReference type="NCBI Taxonomy" id="3635"/>
    <lineage>
        <taxon>Eukaryota</taxon>
        <taxon>Viridiplantae</taxon>
        <taxon>Streptophyta</taxon>
        <taxon>Embryophyta</taxon>
        <taxon>Tracheophyta</taxon>
        <taxon>Spermatophyta</taxon>
        <taxon>Magnoliopsida</taxon>
        <taxon>eudicotyledons</taxon>
        <taxon>Gunneridae</taxon>
        <taxon>Pentapetalae</taxon>
        <taxon>rosids</taxon>
        <taxon>malvids</taxon>
        <taxon>Malvales</taxon>
        <taxon>Malvaceae</taxon>
        <taxon>Malvoideae</taxon>
        <taxon>Gossypium</taxon>
    </lineage>
</organism>
<name>A0ABM3BJM0_GOSHI</name>
<dbReference type="GeneID" id="121228139"/>